<dbReference type="OrthoDB" id="69376at2"/>
<dbReference type="GO" id="GO:0000287">
    <property type="term" value="F:magnesium ion binding"/>
    <property type="evidence" value="ECO:0007669"/>
    <property type="project" value="InterPro"/>
</dbReference>
<sequence>MTRPECLLKGIVEWRRGERERFVYRAGRTEPYRIEPLPAPVHYGCLPAYFNPADQAEVDAVWLGNQDRQVDEWVEAQVTGLLHLNDQDHKVVFGPLDEAGVLLSWFGPQRGARLQSAEAALTWLSGLPRT</sequence>
<dbReference type="KEGG" id="dez:DKM44_08980"/>
<keyword evidence="2" id="KW-1185">Reference proteome</keyword>
<gene>
    <name evidence="1" type="ORF">DKM44_08980</name>
</gene>
<proteinExistence type="predicted"/>
<dbReference type="GO" id="GO:0004427">
    <property type="term" value="F:inorganic diphosphate phosphatase activity"/>
    <property type="evidence" value="ECO:0007669"/>
    <property type="project" value="InterPro"/>
</dbReference>
<dbReference type="Proteomes" id="UP000245368">
    <property type="component" value="Chromosome"/>
</dbReference>
<dbReference type="Gene3D" id="3.90.80.10">
    <property type="entry name" value="Inorganic pyrophosphatase"/>
    <property type="match status" value="1"/>
</dbReference>
<dbReference type="GO" id="GO:0005737">
    <property type="term" value="C:cytoplasm"/>
    <property type="evidence" value="ECO:0007669"/>
    <property type="project" value="InterPro"/>
</dbReference>
<reference evidence="1 2" key="1">
    <citation type="submission" date="2018-05" db="EMBL/GenBank/DDBJ databases">
        <title>Complete Genome Sequence of Deinococcus sp. strain 17bor-2.</title>
        <authorList>
            <person name="Srinivasan S."/>
        </authorList>
    </citation>
    <scope>NUCLEOTIDE SEQUENCE [LARGE SCALE GENOMIC DNA]</scope>
    <source>
        <strain evidence="1 2">17bor-2</strain>
    </source>
</reference>
<dbReference type="AlphaFoldDB" id="A0A2Z3JDT9"/>
<dbReference type="GO" id="GO:0006796">
    <property type="term" value="P:phosphate-containing compound metabolic process"/>
    <property type="evidence" value="ECO:0007669"/>
    <property type="project" value="InterPro"/>
</dbReference>
<organism evidence="1 2">
    <name type="scientific">Deinococcus irradiatisoli</name>
    <dbReference type="NCBI Taxonomy" id="2202254"/>
    <lineage>
        <taxon>Bacteria</taxon>
        <taxon>Thermotogati</taxon>
        <taxon>Deinococcota</taxon>
        <taxon>Deinococci</taxon>
        <taxon>Deinococcales</taxon>
        <taxon>Deinococcaceae</taxon>
        <taxon>Deinococcus</taxon>
    </lineage>
</organism>
<protein>
    <submittedName>
        <fullName evidence="1">Inorganic pyrophosphatase</fullName>
    </submittedName>
</protein>
<dbReference type="RefSeq" id="WP_109827072.1">
    <property type="nucleotide sequence ID" value="NZ_CP029494.1"/>
</dbReference>
<dbReference type="EMBL" id="CP029494">
    <property type="protein sequence ID" value="AWN23343.1"/>
    <property type="molecule type" value="Genomic_DNA"/>
</dbReference>
<name>A0A2Z3JDT9_9DEIO</name>
<accession>A0A2Z3JDT9</accession>
<dbReference type="SUPFAM" id="SSF50324">
    <property type="entry name" value="Inorganic pyrophosphatase"/>
    <property type="match status" value="1"/>
</dbReference>
<evidence type="ECO:0000313" key="2">
    <source>
        <dbReference type="Proteomes" id="UP000245368"/>
    </source>
</evidence>
<dbReference type="InterPro" id="IPR036649">
    <property type="entry name" value="Pyrophosphatase_sf"/>
</dbReference>
<evidence type="ECO:0000313" key="1">
    <source>
        <dbReference type="EMBL" id="AWN23343.1"/>
    </source>
</evidence>